<protein>
    <recommendedName>
        <fullName evidence="4">Outer membrane protein beta-barrel domain-containing protein</fullName>
    </recommendedName>
</protein>
<gene>
    <name evidence="2" type="ORF">JL111_07060</name>
</gene>
<sequence>MTKALAVLAAVLACTAPPPAPAQEWRAQVTPYVWATGLGGDITPFTGAPTLSFEKSFSDVLEDLDAAFFLSAYARRDRFVLLGDLSYAASSKSGLVPRGLPAEAELRQRSLTVAAGWRAIDSGGLALDVLGGLRAWTIKAEISVAGGAISRSGDKDFVDPVVALRANYALAPRWSAIAYIDHGVTGIGSDKTTQVLATVNYQMAERAYLSLGYRRLDVDYRSGGTRVDATMAGPLLGLTWRF</sequence>
<keyword evidence="1" id="KW-0732">Signal</keyword>
<evidence type="ECO:0008006" key="4">
    <source>
        <dbReference type="Google" id="ProtNLM"/>
    </source>
</evidence>
<dbReference type="Proteomes" id="UP000644749">
    <property type="component" value="Unassembled WGS sequence"/>
</dbReference>
<dbReference type="RefSeq" id="WP_191308846.1">
    <property type="nucleotide sequence ID" value="NZ_BNCL01000004.1"/>
</dbReference>
<evidence type="ECO:0000313" key="2">
    <source>
        <dbReference type="EMBL" id="MBL3673248.1"/>
    </source>
</evidence>
<keyword evidence="3" id="KW-1185">Reference proteome</keyword>
<dbReference type="EMBL" id="JAESHT010000004">
    <property type="protein sequence ID" value="MBL3673248.1"/>
    <property type="molecule type" value="Genomic_DNA"/>
</dbReference>
<evidence type="ECO:0000256" key="1">
    <source>
        <dbReference type="SAM" id="SignalP"/>
    </source>
</evidence>
<accession>A0ABS1S3F5</accession>
<organism evidence="2 3">
    <name type="scientific">Paracoccus aerius</name>
    <dbReference type="NCBI Taxonomy" id="1915382"/>
    <lineage>
        <taxon>Bacteria</taxon>
        <taxon>Pseudomonadati</taxon>
        <taxon>Pseudomonadota</taxon>
        <taxon>Alphaproteobacteria</taxon>
        <taxon>Rhodobacterales</taxon>
        <taxon>Paracoccaceae</taxon>
        <taxon>Paracoccus</taxon>
    </lineage>
</organism>
<proteinExistence type="predicted"/>
<feature type="chain" id="PRO_5045874044" description="Outer membrane protein beta-barrel domain-containing protein" evidence="1">
    <location>
        <begin position="23"/>
        <end position="242"/>
    </location>
</feature>
<feature type="signal peptide" evidence="1">
    <location>
        <begin position="1"/>
        <end position="22"/>
    </location>
</feature>
<reference evidence="2 3" key="1">
    <citation type="submission" date="2021-01" db="EMBL/GenBank/DDBJ databases">
        <title>011410 draft genome.</title>
        <authorList>
            <person name="Lang L."/>
        </authorList>
    </citation>
    <scope>NUCLEOTIDE SEQUENCE [LARGE SCALE GENOMIC DNA]</scope>
    <source>
        <strain evidence="2 3">KCTC 42845</strain>
    </source>
</reference>
<name>A0ABS1S3F5_9RHOB</name>
<evidence type="ECO:0000313" key="3">
    <source>
        <dbReference type="Proteomes" id="UP000644749"/>
    </source>
</evidence>
<comment type="caution">
    <text evidence="2">The sequence shown here is derived from an EMBL/GenBank/DDBJ whole genome shotgun (WGS) entry which is preliminary data.</text>
</comment>